<dbReference type="EMBL" id="CP001843">
    <property type="protein sequence ID" value="AEF85637.1"/>
    <property type="molecule type" value="Genomic_DNA"/>
</dbReference>
<reference evidence="2 3" key="2">
    <citation type="journal article" date="2011" name="ISME J.">
        <title>RNA-seq reveals cooperative metabolic interactions between two termite-gut spirochete species in co-culture.</title>
        <authorList>
            <person name="Rosenthal A.Z."/>
            <person name="Matson E.G."/>
            <person name="Eldar A."/>
            <person name="Leadbetter J.R."/>
        </authorList>
    </citation>
    <scope>NUCLEOTIDE SEQUENCE [LARGE SCALE GENOMIC DNA]</scope>
    <source>
        <strain evidence="3">ATCC BAA-887 / DSM 12427 / ZAS-2</strain>
    </source>
</reference>
<proteinExistence type="predicted"/>
<evidence type="ECO:0000256" key="1">
    <source>
        <dbReference type="SAM" id="Coils"/>
    </source>
</evidence>
<organism evidence="2 3">
    <name type="scientific">Treponema primitia (strain ATCC BAA-887 / DSM 12427 / ZAS-2)</name>
    <dbReference type="NCBI Taxonomy" id="545694"/>
    <lineage>
        <taxon>Bacteria</taxon>
        <taxon>Pseudomonadati</taxon>
        <taxon>Spirochaetota</taxon>
        <taxon>Spirochaetia</taxon>
        <taxon>Spirochaetales</taxon>
        <taxon>Treponemataceae</taxon>
        <taxon>Treponema</taxon>
    </lineage>
</organism>
<keyword evidence="1" id="KW-0175">Coiled coil</keyword>
<dbReference type="Proteomes" id="UP000009223">
    <property type="component" value="Chromosome"/>
</dbReference>
<dbReference type="HOGENOM" id="CLU_428899_0_0_12"/>
<accession>F5YI82</accession>
<dbReference type="KEGG" id="tpi:TREPR_0911"/>
<evidence type="ECO:0000313" key="3">
    <source>
        <dbReference type="Proteomes" id="UP000009223"/>
    </source>
</evidence>
<name>F5YI82_TREPZ</name>
<reference evidence="3" key="1">
    <citation type="submission" date="2009-12" db="EMBL/GenBank/DDBJ databases">
        <title>Complete sequence of Treponema primitia strain ZAS-2.</title>
        <authorList>
            <person name="Tetu S.G."/>
            <person name="Matson E."/>
            <person name="Ren Q."/>
            <person name="Seshadri R."/>
            <person name="Elbourne L."/>
            <person name="Hassan K.A."/>
            <person name="Durkin A."/>
            <person name="Radune D."/>
            <person name="Mohamoud Y."/>
            <person name="Shay R."/>
            <person name="Jin S."/>
            <person name="Zhang X."/>
            <person name="Lucey K."/>
            <person name="Ballor N.R."/>
            <person name="Ottesen E."/>
            <person name="Rosenthal R."/>
            <person name="Allen A."/>
            <person name="Leadbetter J.R."/>
            <person name="Paulsen I.T."/>
        </authorList>
    </citation>
    <scope>NUCLEOTIDE SEQUENCE [LARGE SCALE GENOMIC DNA]</scope>
    <source>
        <strain evidence="3">ATCC BAA-887 / DSM 12427 / ZAS-2</strain>
    </source>
</reference>
<evidence type="ECO:0000313" key="2">
    <source>
        <dbReference type="EMBL" id="AEF85637.1"/>
    </source>
</evidence>
<keyword evidence="3" id="KW-1185">Reference proteome</keyword>
<gene>
    <name evidence="2" type="ordered locus">TREPR_0911</name>
</gene>
<dbReference type="RefSeq" id="WP_015709141.1">
    <property type="nucleotide sequence ID" value="NC_015578.1"/>
</dbReference>
<sequence>MDMGIVKKIQESICSTGQVHIIMGPTNQRQFLDACAYKHTSKGLVKYQAFSNDVFEFLYANGITNTAEQKEYLKRIKLNLCLGPEEINKDADHLIVTKEGQCLDMIELARIIKDGQDTDKESLRWLKPITEYEKNNLIQRMGANYTSNFNDGKIVLQNYLKLVLYDSSDGMVDWVIKFFARLVYDRNHRKEFVRLIGEKNSGKTAIGNFLYNLLGTYAGILTDKVFYGTDSDTSNKELFALQYHKVLMHTESNATKRAKNIDTTQIKRITGNSLIKYKDCVFSLQVKILDEGNGFPEYDADAAFNERAYFILFRKNTDVPSYVIDGVIEDLKTHKDSIFSYLLHLSAEDFDKEILRPESMKLVQQWVQYYKDPVKAFYENACIRNQAISTPAIVAYRLFQEWVRLYLRPHGADIPILKETTIPIPSEIIFNRKMTTLHGSFIPHRNRGAVFQLLEIKCEKNYWGDYLEAKRDGLDFIARQNVLETLADAKGKMETVDQAEKSDAKVTEKIAEVQKDIQELATEKPQNMVESLLQNNSIKDNSSIIIFNQYLEAMFYAQLCRQDSLTNCPQNSLLSSAASIPPHQKSLVAEVFEPLQSNPEPEYHVTKPGPYADFGPIEYGPDGLMFDNSTGIWTKIEE</sequence>
<protein>
    <submittedName>
        <fullName evidence="2">Uncharacterized protein</fullName>
    </submittedName>
</protein>
<feature type="coiled-coil region" evidence="1">
    <location>
        <begin position="496"/>
        <end position="523"/>
    </location>
</feature>
<dbReference type="AlphaFoldDB" id="F5YI82"/>